<keyword evidence="3" id="KW-0963">Cytoplasm</keyword>
<dbReference type="InterPro" id="IPR028879">
    <property type="entry name" value="NDOR1"/>
</dbReference>
<evidence type="ECO:0000313" key="19">
    <source>
        <dbReference type="EMBL" id="KAG6576830.1"/>
    </source>
</evidence>
<dbReference type="FunFam" id="3.40.50.80:FF:000032">
    <property type="entry name" value="NADPH-dependent diflavin oxidoreductase 1"/>
    <property type="match status" value="1"/>
</dbReference>
<dbReference type="InterPro" id="IPR017927">
    <property type="entry name" value="FAD-bd_FR_type"/>
</dbReference>
<dbReference type="GO" id="GO:0016651">
    <property type="term" value="F:oxidoreductase activity, acting on NAD(P)H"/>
    <property type="evidence" value="ECO:0007669"/>
    <property type="project" value="UniProtKB-ARBA"/>
</dbReference>
<evidence type="ECO:0000256" key="11">
    <source>
        <dbReference type="ARBA" id="ARBA00023163"/>
    </source>
</evidence>
<keyword evidence="8" id="KW-0560">Oxidoreductase</keyword>
<feature type="compositionally biased region" description="Polar residues" evidence="13">
    <location>
        <begin position="122"/>
        <end position="137"/>
    </location>
</feature>
<dbReference type="GO" id="GO:0160246">
    <property type="term" value="F:NADPH-iron-sulfur [2Fe-2S] protein oxidoreductase activity"/>
    <property type="evidence" value="ECO:0007669"/>
    <property type="project" value="InterPro"/>
</dbReference>
<evidence type="ECO:0000256" key="7">
    <source>
        <dbReference type="ARBA" id="ARBA00022857"/>
    </source>
</evidence>
<dbReference type="CDD" id="cd06207">
    <property type="entry name" value="CyPoR_like"/>
    <property type="match status" value="1"/>
</dbReference>
<evidence type="ECO:0000259" key="18">
    <source>
        <dbReference type="PROSITE" id="PS51384"/>
    </source>
</evidence>
<evidence type="ECO:0000256" key="1">
    <source>
        <dbReference type="ARBA" id="ARBA00004123"/>
    </source>
</evidence>
<keyword evidence="7" id="KW-0521">NADP</keyword>
<feature type="domain" description="Flavodoxin-like" evidence="15">
    <location>
        <begin position="299"/>
        <end position="443"/>
    </location>
</feature>
<keyword evidence="9" id="KW-0805">Transcription regulation</keyword>
<evidence type="ECO:0000259" key="14">
    <source>
        <dbReference type="PROSITE" id="PS50090"/>
    </source>
</evidence>
<dbReference type="HAMAP" id="MF_03178">
    <property type="entry name" value="NDOR1"/>
    <property type="match status" value="1"/>
</dbReference>
<dbReference type="InterPro" id="IPR017884">
    <property type="entry name" value="SANT_dom"/>
</dbReference>
<protein>
    <submittedName>
        <fullName evidence="19">NADPH-dependent diflavin oxidoreductase 1</fullName>
    </submittedName>
</protein>
<dbReference type="FunFam" id="3.40.50.360:FF:000015">
    <property type="entry name" value="NADPH-dependent diflavin oxidoreductase 1"/>
    <property type="match status" value="1"/>
</dbReference>
<evidence type="ECO:0000256" key="6">
    <source>
        <dbReference type="ARBA" id="ARBA00022827"/>
    </source>
</evidence>
<feature type="domain" description="Myb-like" evidence="14">
    <location>
        <begin position="45"/>
        <end position="97"/>
    </location>
</feature>
<comment type="subcellular location">
    <subcellularLocation>
        <location evidence="2">Cytoplasm</location>
    </subcellularLocation>
    <subcellularLocation>
        <location evidence="1">Nucleus</location>
    </subcellularLocation>
</comment>
<dbReference type="Pfam" id="PF00249">
    <property type="entry name" value="Myb_DNA-binding"/>
    <property type="match status" value="1"/>
</dbReference>
<dbReference type="PANTHER" id="PTHR19384">
    <property type="entry name" value="NITRIC OXIDE SYNTHASE-RELATED"/>
    <property type="match status" value="1"/>
</dbReference>
<dbReference type="InterPro" id="IPR003097">
    <property type="entry name" value="CysJ-like_FAD-binding"/>
</dbReference>
<evidence type="ECO:0000256" key="2">
    <source>
        <dbReference type="ARBA" id="ARBA00004496"/>
    </source>
</evidence>
<dbReference type="AlphaFoldDB" id="A0AAV6M8S1"/>
<dbReference type="PROSITE" id="PS50902">
    <property type="entry name" value="FLAVODOXIN_LIKE"/>
    <property type="match status" value="1"/>
</dbReference>
<dbReference type="Pfam" id="PF00667">
    <property type="entry name" value="FAD_binding_1"/>
    <property type="match status" value="1"/>
</dbReference>
<feature type="domain" description="SANT" evidence="16">
    <location>
        <begin position="48"/>
        <end position="101"/>
    </location>
</feature>
<evidence type="ECO:0000256" key="10">
    <source>
        <dbReference type="ARBA" id="ARBA00023125"/>
    </source>
</evidence>
<dbReference type="GO" id="GO:0005829">
    <property type="term" value="C:cytosol"/>
    <property type="evidence" value="ECO:0007669"/>
    <property type="project" value="TreeGrafter"/>
</dbReference>
<keyword evidence="4" id="KW-0285">Flavoprotein</keyword>
<feature type="region of interest" description="Disordered" evidence="13">
    <location>
        <begin position="216"/>
        <end position="243"/>
    </location>
</feature>
<dbReference type="Pfam" id="PF00175">
    <property type="entry name" value="NAD_binding_1"/>
    <property type="match status" value="1"/>
</dbReference>
<feature type="domain" description="FAD-binding FR-type" evidence="18">
    <location>
        <begin position="515"/>
        <end position="761"/>
    </location>
</feature>
<dbReference type="InterPro" id="IPR017930">
    <property type="entry name" value="Myb_dom"/>
</dbReference>
<evidence type="ECO:0000256" key="4">
    <source>
        <dbReference type="ARBA" id="ARBA00022630"/>
    </source>
</evidence>
<evidence type="ECO:0000256" key="8">
    <source>
        <dbReference type="ARBA" id="ARBA00023002"/>
    </source>
</evidence>
<dbReference type="GO" id="GO:0010181">
    <property type="term" value="F:FMN binding"/>
    <property type="evidence" value="ECO:0007669"/>
    <property type="project" value="InterPro"/>
</dbReference>
<reference evidence="19 20" key="1">
    <citation type="journal article" date="2021" name="Hortic Res">
        <title>The domestication of Cucurbita argyrosperma as revealed by the genome of its wild relative.</title>
        <authorList>
            <person name="Barrera-Redondo J."/>
            <person name="Sanchez-de la Vega G."/>
            <person name="Aguirre-Liguori J.A."/>
            <person name="Castellanos-Morales G."/>
            <person name="Gutierrez-Guerrero Y.T."/>
            <person name="Aguirre-Dugua X."/>
            <person name="Aguirre-Planter E."/>
            <person name="Tenaillon M.I."/>
            <person name="Lira-Saade R."/>
            <person name="Eguiarte L.E."/>
        </authorList>
    </citation>
    <scope>NUCLEOTIDE SEQUENCE [LARGE SCALE GENOMIC DNA]</scope>
    <source>
        <strain evidence="19">JBR-2021</strain>
    </source>
</reference>
<dbReference type="PROSITE" id="PS51294">
    <property type="entry name" value="HTH_MYB"/>
    <property type="match status" value="1"/>
</dbReference>
<keyword evidence="11" id="KW-0804">Transcription</keyword>
<keyword evidence="5" id="KW-0288">FMN</keyword>
<keyword evidence="12" id="KW-0539">Nucleus</keyword>
<dbReference type="PROSITE" id="PS51293">
    <property type="entry name" value="SANT"/>
    <property type="match status" value="1"/>
</dbReference>
<dbReference type="EMBL" id="JAGKQH010000016">
    <property type="protein sequence ID" value="KAG6576830.1"/>
    <property type="molecule type" value="Genomic_DNA"/>
</dbReference>
<keyword evidence="20" id="KW-1185">Reference proteome</keyword>
<dbReference type="GO" id="GO:0050660">
    <property type="term" value="F:flavin adenine dinucleotide binding"/>
    <property type="evidence" value="ECO:0007669"/>
    <property type="project" value="TreeGrafter"/>
</dbReference>
<evidence type="ECO:0000256" key="12">
    <source>
        <dbReference type="ARBA" id="ARBA00023242"/>
    </source>
</evidence>
<evidence type="ECO:0000259" key="16">
    <source>
        <dbReference type="PROSITE" id="PS51293"/>
    </source>
</evidence>
<keyword evidence="6" id="KW-0274">FAD</keyword>
<dbReference type="Pfam" id="PF00258">
    <property type="entry name" value="Flavodoxin_1"/>
    <property type="match status" value="1"/>
</dbReference>
<organism evidence="19 20">
    <name type="scientific">Cucurbita argyrosperma subsp. sororia</name>
    <dbReference type="NCBI Taxonomy" id="37648"/>
    <lineage>
        <taxon>Eukaryota</taxon>
        <taxon>Viridiplantae</taxon>
        <taxon>Streptophyta</taxon>
        <taxon>Embryophyta</taxon>
        <taxon>Tracheophyta</taxon>
        <taxon>Spermatophyta</taxon>
        <taxon>Magnoliopsida</taxon>
        <taxon>eudicotyledons</taxon>
        <taxon>Gunneridae</taxon>
        <taxon>Pentapetalae</taxon>
        <taxon>rosids</taxon>
        <taxon>fabids</taxon>
        <taxon>Cucurbitales</taxon>
        <taxon>Cucurbitaceae</taxon>
        <taxon>Cucurbiteae</taxon>
        <taxon>Cucurbita</taxon>
    </lineage>
</organism>
<dbReference type="CDD" id="cd00167">
    <property type="entry name" value="SANT"/>
    <property type="match status" value="1"/>
</dbReference>
<evidence type="ECO:0000256" key="9">
    <source>
        <dbReference type="ARBA" id="ARBA00023015"/>
    </source>
</evidence>
<comment type="caution">
    <text evidence="19">The sequence shown here is derived from an EMBL/GenBank/DDBJ whole genome shotgun (WGS) entry which is preliminary data.</text>
</comment>
<evidence type="ECO:0000313" key="20">
    <source>
        <dbReference type="Proteomes" id="UP000685013"/>
    </source>
</evidence>
<dbReference type="InterPro" id="IPR006447">
    <property type="entry name" value="Myb_dom_plants"/>
</dbReference>
<gene>
    <name evidence="19" type="primary">ATR3</name>
    <name evidence="19" type="ORF">SDJN03_24404</name>
</gene>
<dbReference type="PANTHER" id="PTHR19384:SF10">
    <property type="entry name" value="NADPH-DEPENDENT DIFLAVIN OXIDOREDUCTASE 1"/>
    <property type="match status" value="1"/>
</dbReference>
<dbReference type="GO" id="GO:0003677">
    <property type="term" value="F:DNA binding"/>
    <property type="evidence" value="ECO:0007669"/>
    <property type="project" value="UniProtKB-KW"/>
</dbReference>
<dbReference type="SMART" id="SM00717">
    <property type="entry name" value="SANT"/>
    <property type="match status" value="1"/>
</dbReference>
<evidence type="ECO:0000256" key="3">
    <source>
        <dbReference type="ARBA" id="ARBA00022490"/>
    </source>
</evidence>
<sequence length="916" mass="102198">MFLILIPPPPAAAVNNVADDNSASADNAGYLSDGFIHNKRRKAAHERKKGKPWTEEEHRTFLAGLKKLGKGDWRGISKNFVTTRTPTQVASHAQKYFLRKMHANEKKKRRASLFDMPEIKNNVPQDCQASGETSLPKNNNSENQQQVNNLPAQLINRFPHLCLDAPQFVPPATGSAASAAANLHGIPYAVGVSPNVPILPLVNIGRRGGGVMAMPKSPRSPNAPMAGHPSGIPPSPRTSPSRPILQQLQPSAIAVAASNFEADALELKIGLPQSPQTQNLSSQTSGAIRVKGMKDQPELLILYATQTGNAQDAAERLGREAELRGCVVRLLSMDEYDASSLPREDAVIFVVSTTGQGETPDSMRGFWRFLLQRSLNQSWLKGVPYAVFGLGDSSYQKYNFVAKKLDKRLSDLGASAILERGLGDDQHHSGYEAALDPWMLSLWSSLSDINPMFFPKGIDFMPSSDTLIDQSSIQVAYHNVGKLNSQLTSDLKNMEMQIERARLMSPGKFSHGKKKPDCLLNMIKNQRLSKVGSGKDVRHFEFEFVSSVIEYEVGDVLEVLPSQNPAAVNDFIQRCNLDPESFITISPRNRRKQDPIPTATQMVPIKLKTFIELTMDIASASPRRYFFEVMSYYATAPHEKERLQYFASPEGRDDLYQYNQKERRSVLEVLEDFPSVKMPFDWLVQLVPPLKTRSFSISSSCLAHPNQVHLTVNVVSWTTPYKRNRLGLCSSWLAGLDPEQCVRIPVWFHKGSLPAPSPSLPLILVGPGTGCAPFRGFVEERSMENPSMSTAPVLFFFGCRNEDNDFLYRDFWLSHSKHHGVLSEEKGGGFYVAFSRDQPRKVYVQHKMLEQSQRIWNMLKDGAAVYVAGSSTKMPADVWSTFEEIISKETRVPRESAVRWLRALEKAGKYHVEAWS</sequence>
<feature type="region of interest" description="Disordered" evidence="13">
    <location>
        <begin position="108"/>
        <end position="144"/>
    </location>
</feature>
<keyword evidence="10" id="KW-0238">DNA-binding</keyword>
<dbReference type="FunFam" id="1.20.990.10:FF:000015">
    <property type="entry name" value="NADPH-dependent diflavin oxidoreductase 1"/>
    <property type="match status" value="1"/>
</dbReference>
<dbReference type="InterPro" id="IPR008254">
    <property type="entry name" value="Flavodoxin/NO_synth"/>
</dbReference>
<feature type="non-terminal residue" evidence="19">
    <location>
        <position position="1"/>
    </location>
</feature>
<dbReference type="PROSITE" id="PS50090">
    <property type="entry name" value="MYB_LIKE"/>
    <property type="match status" value="1"/>
</dbReference>
<feature type="domain" description="HTH myb-type" evidence="17">
    <location>
        <begin position="45"/>
        <end position="101"/>
    </location>
</feature>
<name>A0AAV6M8S1_9ROSI</name>
<accession>A0AAV6M8S1</accession>
<evidence type="ECO:0000259" key="15">
    <source>
        <dbReference type="PROSITE" id="PS50902"/>
    </source>
</evidence>
<dbReference type="InterPro" id="IPR001005">
    <property type="entry name" value="SANT/Myb"/>
</dbReference>
<dbReference type="Proteomes" id="UP000685013">
    <property type="component" value="Chromosome 16"/>
</dbReference>
<dbReference type="GO" id="GO:0005634">
    <property type="term" value="C:nucleus"/>
    <property type="evidence" value="ECO:0007669"/>
    <property type="project" value="UniProtKB-SubCell"/>
</dbReference>
<proteinExistence type="inferred from homology"/>
<evidence type="ECO:0000256" key="13">
    <source>
        <dbReference type="SAM" id="MobiDB-lite"/>
    </source>
</evidence>
<dbReference type="InterPro" id="IPR001433">
    <property type="entry name" value="OxRdtase_FAD/NAD-bd"/>
</dbReference>
<evidence type="ECO:0000259" key="17">
    <source>
        <dbReference type="PROSITE" id="PS51294"/>
    </source>
</evidence>
<dbReference type="PROSITE" id="PS51384">
    <property type="entry name" value="FAD_FR"/>
    <property type="match status" value="1"/>
</dbReference>
<dbReference type="FunFam" id="1.10.10.60:FF:000009">
    <property type="entry name" value="transcription factor MYB1R1"/>
    <property type="match status" value="1"/>
</dbReference>
<dbReference type="NCBIfam" id="TIGR01557">
    <property type="entry name" value="myb_SHAQKYF"/>
    <property type="match status" value="1"/>
</dbReference>
<evidence type="ECO:0000256" key="5">
    <source>
        <dbReference type="ARBA" id="ARBA00022643"/>
    </source>
</evidence>